<dbReference type="Proteomes" id="UP000758168">
    <property type="component" value="Unassembled WGS sequence"/>
</dbReference>
<feature type="compositionally biased region" description="Low complexity" evidence="1">
    <location>
        <begin position="73"/>
        <end position="103"/>
    </location>
</feature>
<feature type="transmembrane region" description="Helical" evidence="2">
    <location>
        <begin position="38"/>
        <end position="60"/>
    </location>
</feature>
<accession>A0ABS4Z8Z2</accession>
<evidence type="ECO:0000256" key="1">
    <source>
        <dbReference type="SAM" id="MobiDB-lite"/>
    </source>
</evidence>
<protein>
    <submittedName>
        <fullName evidence="3">Uncharacterized protein</fullName>
    </submittedName>
</protein>
<feature type="compositionally biased region" description="Low complexity" evidence="1">
    <location>
        <begin position="17"/>
        <end position="26"/>
    </location>
</feature>
<keyword evidence="2" id="KW-0812">Transmembrane</keyword>
<evidence type="ECO:0000313" key="4">
    <source>
        <dbReference type="Proteomes" id="UP000758168"/>
    </source>
</evidence>
<keyword evidence="2" id="KW-0472">Membrane</keyword>
<feature type="region of interest" description="Disordered" evidence="1">
    <location>
        <begin position="73"/>
        <end position="110"/>
    </location>
</feature>
<dbReference type="RefSeq" id="WP_210055475.1">
    <property type="nucleotide sequence ID" value="NZ_BAAAMH010000009.1"/>
</dbReference>
<sequence length="247" mass="26673">MSDKEHPGGQDGGSPVAAPWTPTATPLSVQDEPHRTSMTALLVGVIALTLVVGAVAVAVLNQQQAKLGALQPTTPIATPTTASTGVPSTSTAPRTTSPPAKATITPAERRRREQRAAREELEQLADEGISLIDLNGEDAAMIASKWEGIRDPLQTTSRGDHLFHYTDILEEHRRLADEDNLGATVILIRSTDYGKRATSPEGQHLYVTIALNDFTSSEEVASWCEGRFADLDEERRKNTCVPTRLTE</sequence>
<comment type="caution">
    <text evidence="3">The sequence shown here is derived from an EMBL/GenBank/DDBJ whole genome shotgun (WGS) entry which is preliminary data.</text>
</comment>
<keyword evidence="2" id="KW-1133">Transmembrane helix</keyword>
<name>A0ABS4Z8Z2_9ACTN</name>
<proteinExistence type="predicted"/>
<keyword evidence="4" id="KW-1185">Reference proteome</keyword>
<evidence type="ECO:0000256" key="2">
    <source>
        <dbReference type="SAM" id="Phobius"/>
    </source>
</evidence>
<dbReference type="EMBL" id="JAGIOB010000001">
    <property type="protein sequence ID" value="MBP2417200.1"/>
    <property type="molecule type" value="Genomic_DNA"/>
</dbReference>
<organism evidence="3 4">
    <name type="scientific">Microlunatus capsulatus</name>
    <dbReference type="NCBI Taxonomy" id="99117"/>
    <lineage>
        <taxon>Bacteria</taxon>
        <taxon>Bacillati</taxon>
        <taxon>Actinomycetota</taxon>
        <taxon>Actinomycetes</taxon>
        <taxon>Propionibacteriales</taxon>
        <taxon>Propionibacteriaceae</taxon>
        <taxon>Microlunatus</taxon>
    </lineage>
</organism>
<gene>
    <name evidence="3" type="ORF">JOF54_002122</name>
</gene>
<feature type="region of interest" description="Disordered" evidence="1">
    <location>
        <begin position="1"/>
        <end position="32"/>
    </location>
</feature>
<reference evidence="3 4" key="1">
    <citation type="submission" date="2021-03" db="EMBL/GenBank/DDBJ databases">
        <title>Sequencing the genomes of 1000 actinobacteria strains.</title>
        <authorList>
            <person name="Klenk H.-P."/>
        </authorList>
    </citation>
    <scope>NUCLEOTIDE SEQUENCE [LARGE SCALE GENOMIC DNA]</scope>
    <source>
        <strain evidence="3 4">DSM 12936</strain>
    </source>
</reference>
<evidence type="ECO:0000313" key="3">
    <source>
        <dbReference type="EMBL" id="MBP2417200.1"/>
    </source>
</evidence>